<evidence type="ECO:0000256" key="1">
    <source>
        <dbReference type="PROSITE-ProRule" id="PRU00047"/>
    </source>
</evidence>
<dbReference type="PANTHER" id="PTHR31286">
    <property type="entry name" value="GLYCINE-RICH CELL WALL STRUCTURAL PROTEIN 1.8-LIKE"/>
    <property type="match status" value="1"/>
</dbReference>
<protein>
    <recommendedName>
        <fullName evidence="3">CCHC-type domain-containing protein</fullName>
    </recommendedName>
</protein>
<dbReference type="EMBL" id="JACGWL010000008">
    <property type="protein sequence ID" value="KAK4397025.1"/>
    <property type="molecule type" value="Genomic_DNA"/>
</dbReference>
<evidence type="ECO:0000259" key="3">
    <source>
        <dbReference type="PROSITE" id="PS50158"/>
    </source>
</evidence>
<dbReference type="PROSITE" id="PS50158">
    <property type="entry name" value="ZF_CCHC"/>
    <property type="match status" value="1"/>
</dbReference>
<keyword evidence="5" id="KW-1185">Reference proteome</keyword>
<keyword evidence="1" id="KW-0862">Zinc</keyword>
<comment type="caution">
    <text evidence="4">The sequence shown here is derived from an EMBL/GenBank/DDBJ whole genome shotgun (WGS) entry which is preliminary data.</text>
</comment>
<evidence type="ECO:0000313" key="4">
    <source>
        <dbReference type="EMBL" id="KAK4397025.1"/>
    </source>
</evidence>
<sequence>MDSGINRLKTALSLTESEDDGVVIASSIWYSDSDMFGLYLVGRLLTPRPFHADALKSTLMLAFNPVRGMDLKPLEGNRFLLKFNHMVDRNRVVDGCRWSFEKNLLVLNPTAANENPQEVNLDWAEFHTHVHGLPLSKMSKEMAVFIGNHLGKFVDVDMDDAGHVWGSHMRIRISIDVTKPLKRVLKIRTTLGDEQLLSFTYERLPNFCYLCGCLGHLSKYCEMRFSDNFVDPGDATPYGPWLRATNLPSGRNRNSAAPRNSPQFSSPTPKCSQHPLTRTHLRGASVFGSFSSPVAVHSSSSAPTEHSIPLPHHSIVPDPLLSTPTLDLPSYPNFPSELTIHAPLSPLPRFLTNSRLSHLMAPPPSLPYFPRC</sequence>
<dbReference type="GO" id="GO:0008270">
    <property type="term" value="F:zinc ion binding"/>
    <property type="evidence" value="ECO:0007669"/>
    <property type="project" value="UniProtKB-KW"/>
</dbReference>
<dbReference type="InterPro" id="IPR001878">
    <property type="entry name" value="Znf_CCHC"/>
</dbReference>
<reference evidence="4" key="2">
    <citation type="journal article" date="2024" name="Plant">
        <title>Genomic evolution and insights into agronomic trait innovations of Sesamum species.</title>
        <authorList>
            <person name="Miao H."/>
            <person name="Wang L."/>
            <person name="Qu L."/>
            <person name="Liu H."/>
            <person name="Sun Y."/>
            <person name="Le M."/>
            <person name="Wang Q."/>
            <person name="Wei S."/>
            <person name="Zheng Y."/>
            <person name="Lin W."/>
            <person name="Duan Y."/>
            <person name="Cao H."/>
            <person name="Xiong S."/>
            <person name="Wang X."/>
            <person name="Wei L."/>
            <person name="Li C."/>
            <person name="Ma Q."/>
            <person name="Ju M."/>
            <person name="Zhao R."/>
            <person name="Li G."/>
            <person name="Mu C."/>
            <person name="Tian Q."/>
            <person name="Mei H."/>
            <person name="Zhang T."/>
            <person name="Gao T."/>
            <person name="Zhang H."/>
        </authorList>
    </citation>
    <scope>NUCLEOTIDE SEQUENCE</scope>
    <source>
        <strain evidence="4">K16</strain>
    </source>
</reference>
<accession>A0AAE2BTI8</accession>
<name>A0AAE2BTI8_9LAMI</name>
<dbReference type="Pfam" id="PF14392">
    <property type="entry name" value="zf-CCHC_4"/>
    <property type="match status" value="1"/>
</dbReference>
<evidence type="ECO:0000313" key="5">
    <source>
        <dbReference type="Proteomes" id="UP001289374"/>
    </source>
</evidence>
<proteinExistence type="predicted"/>
<keyword evidence="1" id="KW-0863">Zinc-finger</keyword>
<dbReference type="InterPro" id="IPR025836">
    <property type="entry name" value="Zn_knuckle_CX2CX4HX4C"/>
</dbReference>
<feature type="region of interest" description="Disordered" evidence="2">
    <location>
        <begin position="242"/>
        <end position="275"/>
    </location>
</feature>
<dbReference type="InterPro" id="IPR040256">
    <property type="entry name" value="At4g02000-like"/>
</dbReference>
<dbReference type="AlphaFoldDB" id="A0AAE2BTI8"/>
<dbReference type="GO" id="GO:0003676">
    <property type="term" value="F:nucleic acid binding"/>
    <property type="evidence" value="ECO:0007669"/>
    <property type="project" value="InterPro"/>
</dbReference>
<organism evidence="4 5">
    <name type="scientific">Sesamum angolense</name>
    <dbReference type="NCBI Taxonomy" id="2727404"/>
    <lineage>
        <taxon>Eukaryota</taxon>
        <taxon>Viridiplantae</taxon>
        <taxon>Streptophyta</taxon>
        <taxon>Embryophyta</taxon>
        <taxon>Tracheophyta</taxon>
        <taxon>Spermatophyta</taxon>
        <taxon>Magnoliopsida</taxon>
        <taxon>eudicotyledons</taxon>
        <taxon>Gunneridae</taxon>
        <taxon>Pentapetalae</taxon>
        <taxon>asterids</taxon>
        <taxon>lamiids</taxon>
        <taxon>Lamiales</taxon>
        <taxon>Pedaliaceae</taxon>
        <taxon>Sesamum</taxon>
    </lineage>
</organism>
<evidence type="ECO:0000256" key="2">
    <source>
        <dbReference type="SAM" id="MobiDB-lite"/>
    </source>
</evidence>
<reference evidence="4" key="1">
    <citation type="submission" date="2020-06" db="EMBL/GenBank/DDBJ databases">
        <authorList>
            <person name="Li T."/>
            <person name="Hu X."/>
            <person name="Zhang T."/>
            <person name="Song X."/>
            <person name="Zhang H."/>
            <person name="Dai N."/>
            <person name="Sheng W."/>
            <person name="Hou X."/>
            <person name="Wei L."/>
        </authorList>
    </citation>
    <scope>NUCLEOTIDE SEQUENCE</scope>
    <source>
        <strain evidence="4">K16</strain>
        <tissue evidence="4">Leaf</tissue>
    </source>
</reference>
<feature type="compositionally biased region" description="Polar residues" evidence="2">
    <location>
        <begin position="246"/>
        <end position="275"/>
    </location>
</feature>
<dbReference type="PANTHER" id="PTHR31286:SF178">
    <property type="entry name" value="DUF4283 DOMAIN-CONTAINING PROTEIN"/>
    <property type="match status" value="1"/>
</dbReference>
<keyword evidence="1" id="KW-0479">Metal-binding</keyword>
<dbReference type="Proteomes" id="UP001289374">
    <property type="component" value="Unassembled WGS sequence"/>
</dbReference>
<dbReference type="Pfam" id="PF14111">
    <property type="entry name" value="DUF4283"/>
    <property type="match status" value="1"/>
</dbReference>
<dbReference type="InterPro" id="IPR025558">
    <property type="entry name" value="DUF4283"/>
</dbReference>
<gene>
    <name evidence="4" type="ORF">Sango_1539100</name>
</gene>
<feature type="domain" description="CCHC-type" evidence="3">
    <location>
        <begin position="208"/>
        <end position="221"/>
    </location>
</feature>